<dbReference type="InterPro" id="IPR029063">
    <property type="entry name" value="SAM-dependent_MTases_sf"/>
</dbReference>
<protein>
    <recommendedName>
        <fullName evidence="3">Ribosomal RNA methyltransferase FtsJ domain-containing protein</fullName>
    </recommendedName>
</protein>
<name>A0A7S3QJM1_9STRA</name>
<feature type="domain" description="Ribosomal RNA methyltransferase FtsJ" evidence="3">
    <location>
        <begin position="293"/>
        <end position="366"/>
    </location>
</feature>
<dbReference type="EMBL" id="HBIO01030975">
    <property type="protein sequence ID" value="CAE0478869.1"/>
    <property type="molecule type" value="Transcribed_RNA"/>
</dbReference>
<feature type="signal peptide" evidence="2">
    <location>
        <begin position="1"/>
        <end position="17"/>
    </location>
</feature>
<evidence type="ECO:0000313" key="4">
    <source>
        <dbReference type="EMBL" id="CAE0478869.1"/>
    </source>
</evidence>
<dbReference type="Gene3D" id="3.40.50.150">
    <property type="entry name" value="Vaccinia Virus protein VP39"/>
    <property type="match status" value="1"/>
</dbReference>
<dbReference type="GO" id="GO:0008168">
    <property type="term" value="F:methyltransferase activity"/>
    <property type="evidence" value="ECO:0007669"/>
    <property type="project" value="InterPro"/>
</dbReference>
<feature type="region of interest" description="Disordered" evidence="1">
    <location>
        <begin position="21"/>
        <end position="65"/>
    </location>
</feature>
<dbReference type="SUPFAM" id="SSF53335">
    <property type="entry name" value="S-adenosyl-L-methionine-dependent methyltransferases"/>
    <property type="match status" value="1"/>
</dbReference>
<sequence>MVASLLSFVMVYLLASSKFSRKGGGMKGVSSDGRKGRKRYSSDGSKRKTSQKKAPVEFQQDVSPLPTLTRPGDPKLYYFTCRHTYEDTLIDEINRYTNRKVSAFSPYPGLVRVEDEDDILPHHYDPVYALQSIPDCVVVSGESISLIAKSIFNTIFDEKDSVDGNDSENDTRNFSELQKRLRSAPRGSLSIHSIVPGMCKGQKNPAMQNRSQKVAESLLTKIKKIFPAARRPQDGEIPSERWVLQIMLNSPEIAVASLTRCERIGPGYSYWPNIHHTLGLANVDIVEKMPSSAYRKLMEAIECMRVRPSESAIAFDLGACPGGWTTVMRRLGCSVVAVDRSKVDPVLMKDEMVNFVKGDAFAFEPNVEDICDERWMVSDVIAYPDRCTFLIDTWCK</sequence>
<evidence type="ECO:0000259" key="3">
    <source>
        <dbReference type="Pfam" id="PF01728"/>
    </source>
</evidence>
<accession>A0A7S3QJM1</accession>
<proteinExistence type="predicted"/>
<dbReference type="CDD" id="cd02440">
    <property type="entry name" value="AdoMet_MTases"/>
    <property type="match status" value="1"/>
</dbReference>
<dbReference type="PANTHER" id="PTHR37524">
    <property type="entry name" value="RIBOSOMAL RNA LARGE SUBUNIT METHYLTRANSFERASE M"/>
    <property type="match status" value="1"/>
</dbReference>
<evidence type="ECO:0000256" key="2">
    <source>
        <dbReference type="SAM" id="SignalP"/>
    </source>
</evidence>
<organism evidence="4">
    <name type="scientific">Chaetoceros debilis</name>
    <dbReference type="NCBI Taxonomy" id="122233"/>
    <lineage>
        <taxon>Eukaryota</taxon>
        <taxon>Sar</taxon>
        <taxon>Stramenopiles</taxon>
        <taxon>Ochrophyta</taxon>
        <taxon>Bacillariophyta</taxon>
        <taxon>Coscinodiscophyceae</taxon>
        <taxon>Chaetocerotophycidae</taxon>
        <taxon>Chaetocerotales</taxon>
        <taxon>Chaetocerotaceae</taxon>
        <taxon>Chaetoceros</taxon>
    </lineage>
</organism>
<gene>
    <name evidence="4" type="ORF">CDEB00056_LOCUS23722</name>
</gene>
<dbReference type="InterPro" id="IPR002877">
    <property type="entry name" value="RNA_MeTrfase_FtsJ_dom"/>
</dbReference>
<dbReference type="PANTHER" id="PTHR37524:SF2">
    <property type="entry name" value="RIBOSOMAL RNA METHYLTRANSFERASE FTSJ DOMAIN-CONTAINING PROTEIN"/>
    <property type="match status" value="1"/>
</dbReference>
<feature type="chain" id="PRO_5030722429" description="Ribosomal RNA methyltransferase FtsJ domain-containing protein" evidence="2">
    <location>
        <begin position="18"/>
        <end position="396"/>
    </location>
</feature>
<dbReference type="AlphaFoldDB" id="A0A7S3QJM1"/>
<dbReference type="GO" id="GO:0032259">
    <property type="term" value="P:methylation"/>
    <property type="evidence" value="ECO:0007669"/>
    <property type="project" value="InterPro"/>
</dbReference>
<evidence type="ECO:0000256" key="1">
    <source>
        <dbReference type="SAM" id="MobiDB-lite"/>
    </source>
</evidence>
<dbReference type="Pfam" id="PF01728">
    <property type="entry name" value="FtsJ"/>
    <property type="match status" value="1"/>
</dbReference>
<reference evidence="4" key="1">
    <citation type="submission" date="2021-01" db="EMBL/GenBank/DDBJ databases">
        <authorList>
            <person name="Corre E."/>
            <person name="Pelletier E."/>
            <person name="Niang G."/>
            <person name="Scheremetjew M."/>
            <person name="Finn R."/>
            <person name="Kale V."/>
            <person name="Holt S."/>
            <person name="Cochrane G."/>
            <person name="Meng A."/>
            <person name="Brown T."/>
            <person name="Cohen L."/>
        </authorList>
    </citation>
    <scope>NUCLEOTIDE SEQUENCE</scope>
    <source>
        <strain evidence="4">MM31A-1</strain>
    </source>
</reference>
<keyword evidence="2" id="KW-0732">Signal</keyword>